<dbReference type="Proteomes" id="UP001159427">
    <property type="component" value="Unassembled WGS sequence"/>
</dbReference>
<dbReference type="InterPro" id="IPR001304">
    <property type="entry name" value="C-type_lectin-like"/>
</dbReference>
<dbReference type="CDD" id="cd00037">
    <property type="entry name" value="CLECT"/>
    <property type="match status" value="1"/>
</dbReference>
<dbReference type="InterPro" id="IPR016187">
    <property type="entry name" value="CTDL_fold"/>
</dbReference>
<dbReference type="SUPFAM" id="SSF56436">
    <property type="entry name" value="C-type lectin-like"/>
    <property type="match status" value="1"/>
</dbReference>
<dbReference type="PRINTS" id="PR01504">
    <property type="entry name" value="PNCREATITSAP"/>
</dbReference>
<dbReference type="Gene3D" id="3.10.100.10">
    <property type="entry name" value="Mannose-Binding Protein A, subunit A"/>
    <property type="match status" value="1"/>
</dbReference>
<dbReference type="InterPro" id="IPR016186">
    <property type="entry name" value="C-type_lectin-like/link_sf"/>
</dbReference>
<proteinExistence type="predicted"/>
<dbReference type="Pfam" id="PF00059">
    <property type="entry name" value="Lectin_C"/>
    <property type="match status" value="1"/>
</dbReference>
<accession>A0ABN8PLG3</accession>
<dbReference type="EMBL" id="CALNXI010000910">
    <property type="protein sequence ID" value="CAH3146388.1"/>
    <property type="molecule type" value="Genomic_DNA"/>
</dbReference>
<feature type="domain" description="C-type lectin" evidence="1">
    <location>
        <begin position="16"/>
        <end position="144"/>
    </location>
</feature>
<evidence type="ECO:0000313" key="2">
    <source>
        <dbReference type="EMBL" id="CAH3146388.1"/>
    </source>
</evidence>
<dbReference type="SMART" id="SM00034">
    <property type="entry name" value="CLECT"/>
    <property type="match status" value="1"/>
</dbReference>
<organism evidence="2 3">
    <name type="scientific">Porites evermanni</name>
    <dbReference type="NCBI Taxonomy" id="104178"/>
    <lineage>
        <taxon>Eukaryota</taxon>
        <taxon>Metazoa</taxon>
        <taxon>Cnidaria</taxon>
        <taxon>Anthozoa</taxon>
        <taxon>Hexacorallia</taxon>
        <taxon>Scleractinia</taxon>
        <taxon>Fungiina</taxon>
        <taxon>Poritidae</taxon>
        <taxon>Porites</taxon>
    </lineage>
</organism>
<evidence type="ECO:0000313" key="3">
    <source>
        <dbReference type="Proteomes" id="UP001159427"/>
    </source>
</evidence>
<dbReference type="PANTHER" id="PTHR22803">
    <property type="entry name" value="MANNOSE, PHOSPHOLIPASE, LECTIN RECEPTOR RELATED"/>
    <property type="match status" value="1"/>
</dbReference>
<name>A0ABN8PLG3_9CNID</name>
<comment type="caution">
    <text evidence="2">The sequence shown here is derived from an EMBL/GenBank/DDBJ whole genome shotgun (WGS) entry which is preliminary data.</text>
</comment>
<keyword evidence="3" id="KW-1185">Reference proteome</keyword>
<protein>
    <recommendedName>
        <fullName evidence="1">C-type lectin domain-containing protein</fullName>
    </recommendedName>
</protein>
<feature type="non-terminal residue" evidence="2">
    <location>
        <position position="153"/>
    </location>
</feature>
<evidence type="ECO:0000259" key="1">
    <source>
        <dbReference type="PROSITE" id="PS50041"/>
    </source>
</evidence>
<gene>
    <name evidence="2" type="ORF">PEVE_00043945</name>
</gene>
<dbReference type="InterPro" id="IPR050111">
    <property type="entry name" value="C-type_lectin/snaclec_domain"/>
</dbReference>
<sequence length="153" mass="17599">FHTLLGYHCPRGWMQFKSYCYFVSNSIKSWHQAQAYCKGLGGELVKINSEEEKGFVLKLVHKRAPSVKQVWIGLRWNTRVQGFIWSDLSIPKYTNWAPREPNGKAREPCGNMWTGRITNFNLPFHAPGYWNDCNCQTLVDTPCGLVCKSLSEP</sequence>
<reference evidence="2 3" key="1">
    <citation type="submission" date="2022-05" db="EMBL/GenBank/DDBJ databases">
        <authorList>
            <consortium name="Genoscope - CEA"/>
            <person name="William W."/>
        </authorList>
    </citation>
    <scope>NUCLEOTIDE SEQUENCE [LARGE SCALE GENOMIC DNA]</scope>
</reference>
<dbReference type="PROSITE" id="PS50041">
    <property type="entry name" value="C_TYPE_LECTIN_2"/>
    <property type="match status" value="1"/>
</dbReference>
<feature type="non-terminal residue" evidence="2">
    <location>
        <position position="1"/>
    </location>
</feature>